<dbReference type="InterPro" id="IPR044929">
    <property type="entry name" value="DNA/RNA_non-sp_Endonuclease_sf"/>
</dbReference>
<evidence type="ECO:0000256" key="7">
    <source>
        <dbReference type="ARBA" id="ARBA00022842"/>
    </source>
</evidence>
<dbReference type="EMBL" id="LZYB01000001">
    <property type="protein sequence ID" value="OBV12373.1"/>
    <property type="molecule type" value="Genomic_DNA"/>
</dbReference>
<organism evidence="13 14">
    <name type="scientific">Erythrobacter dokdonensis DSW-74</name>
    <dbReference type="NCBI Taxonomy" id="1300349"/>
    <lineage>
        <taxon>Bacteria</taxon>
        <taxon>Pseudomonadati</taxon>
        <taxon>Pseudomonadota</taxon>
        <taxon>Alphaproteobacteria</taxon>
        <taxon>Sphingomonadales</taxon>
        <taxon>Erythrobacteraceae</taxon>
        <taxon>Erythrobacter/Porphyrobacter group</taxon>
        <taxon>Erythrobacter</taxon>
    </lineage>
</organism>
<name>A0A1A7BIJ8_9SPHN</name>
<feature type="domain" description="ENPP1-3/EXOG-like endonuclease/phosphodiesterase" evidence="11">
    <location>
        <begin position="25"/>
        <end position="233"/>
    </location>
</feature>
<dbReference type="Gene3D" id="3.40.570.10">
    <property type="entry name" value="Extracellular Endonuclease, subunit A"/>
    <property type="match status" value="1"/>
</dbReference>
<dbReference type="SUPFAM" id="SSF54060">
    <property type="entry name" value="His-Me finger endonucleases"/>
    <property type="match status" value="1"/>
</dbReference>
<dbReference type="InterPro" id="IPR040255">
    <property type="entry name" value="Non-specific_endonuclease"/>
</dbReference>
<dbReference type="PROSITE" id="PS01070">
    <property type="entry name" value="NUCLEASE_NON_SPEC"/>
    <property type="match status" value="1"/>
</dbReference>
<comment type="caution">
    <text evidence="13">The sequence shown here is derived from an EMBL/GenBank/DDBJ whole genome shotgun (WGS) entry which is preliminary data.</text>
</comment>
<evidence type="ECO:0000313" key="14">
    <source>
        <dbReference type="Proteomes" id="UP000092484"/>
    </source>
</evidence>
<comment type="cofactor">
    <cofactor evidence="1 10">
        <name>Mg(2+)</name>
        <dbReference type="ChEBI" id="CHEBI:18420"/>
    </cofactor>
</comment>
<dbReference type="GO" id="GO:0004519">
    <property type="term" value="F:endonuclease activity"/>
    <property type="evidence" value="ECO:0007669"/>
    <property type="project" value="UniProtKB-UniRule"/>
</dbReference>
<dbReference type="SMART" id="SM00892">
    <property type="entry name" value="Endonuclease_NS"/>
    <property type="match status" value="1"/>
</dbReference>
<dbReference type="InterPro" id="IPR044925">
    <property type="entry name" value="His-Me_finger_sf"/>
</dbReference>
<evidence type="ECO:0000256" key="10">
    <source>
        <dbReference type="RuleBase" id="RU366055"/>
    </source>
</evidence>
<dbReference type="EC" id="3.1.30.-" evidence="10"/>
<dbReference type="GO" id="GO:0003676">
    <property type="term" value="F:nucleic acid binding"/>
    <property type="evidence" value="ECO:0007669"/>
    <property type="project" value="InterPro"/>
</dbReference>
<dbReference type="STRING" id="1300349.I603_0504"/>
<dbReference type="AlphaFoldDB" id="A0A1A7BIJ8"/>
<dbReference type="InterPro" id="IPR001604">
    <property type="entry name" value="Endo_G_ENPP1-like_dom"/>
</dbReference>
<evidence type="ECO:0000313" key="13">
    <source>
        <dbReference type="EMBL" id="OBV12373.1"/>
    </source>
</evidence>
<evidence type="ECO:0000256" key="3">
    <source>
        <dbReference type="ARBA" id="ARBA00022722"/>
    </source>
</evidence>
<keyword evidence="7" id="KW-0460">Magnesium</keyword>
<dbReference type="PANTHER" id="PTHR13966">
    <property type="entry name" value="ENDONUCLEASE RELATED"/>
    <property type="match status" value="1"/>
</dbReference>
<keyword evidence="6 10" id="KW-0378">Hydrolase</keyword>
<keyword evidence="5 10" id="KW-0255">Endonuclease</keyword>
<sequence length="246" mass="28653">MIDDPFQMQRELRYGAPVCDQILTGRHFTIGYSWYFRQAKWTLEIINRDRELVDDLDAVERLDNFRADTRIPKRFRAGLKAYKGSGYDRGHLVASANQDLQNIQNSETFLLSNMSPQHPQFNRGIWSELEHEIRELDKRPSTLETYVLTCPVFYFGEKVERIGKEQEDFGISVPIPHAFIKSVLVENKRGRHRLWTFEIPNAPQTASLDTFLVKTYDAEQIVGGRFWDRISGGDLHTAKGRRGTMW</sequence>
<dbReference type="InterPro" id="IPR020821">
    <property type="entry name" value="ENPP1-3/EXOG-like_nuc-like"/>
</dbReference>
<evidence type="ECO:0000256" key="9">
    <source>
        <dbReference type="PIRSR" id="PIRSR640255-2"/>
    </source>
</evidence>
<dbReference type="PANTHER" id="PTHR13966:SF5">
    <property type="entry name" value="ENDONUCLEASE G, MITOCHONDRIAL"/>
    <property type="match status" value="1"/>
</dbReference>
<dbReference type="Pfam" id="PF01223">
    <property type="entry name" value="Endonuclease_NS"/>
    <property type="match status" value="1"/>
</dbReference>
<evidence type="ECO:0000256" key="8">
    <source>
        <dbReference type="PIRSR" id="PIRSR640255-1"/>
    </source>
</evidence>
<evidence type="ECO:0000259" key="12">
    <source>
        <dbReference type="SMART" id="SM00892"/>
    </source>
</evidence>
<comment type="similarity">
    <text evidence="2 10">Belongs to the DNA/RNA non-specific endonuclease family.</text>
</comment>
<dbReference type="InterPro" id="IPR018524">
    <property type="entry name" value="DNA/RNA_endonuclease_AS"/>
</dbReference>
<evidence type="ECO:0000256" key="6">
    <source>
        <dbReference type="ARBA" id="ARBA00022801"/>
    </source>
</evidence>
<keyword evidence="3 10" id="KW-0540">Nuclease</keyword>
<gene>
    <name evidence="13" type="ORF">I603_0504</name>
</gene>
<evidence type="ECO:0000256" key="2">
    <source>
        <dbReference type="ARBA" id="ARBA00010052"/>
    </source>
</evidence>
<dbReference type="RefSeq" id="WP_232305220.1">
    <property type="nucleotide sequence ID" value="NZ_LZYB01000001.1"/>
</dbReference>
<feature type="binding site" evidence="9">
    <location>
        <position position="122"/>
    </location>
    <ligand>
        <name>Mg(2+)</name>
        <dbReference type="ChEBI" id="CHEBI:18420"/>
        <note>catalytic</note>
    </ligand>
</feature>
<evidence type="ECO:0000256" key="5">
    <source>
        <dbReference type="ARBA" id="ARBA00022759"/>
    </source>
</evidence>
<proteinExistence type="inferred from homology"/>
<reference evidence="13 14" key="1">
    <citation type="submission" date="2016-06" db="EMBL/GenBank/DDBJ databases">
        <title>Genome sequence of Porphyrobacter dokdonensis DSW-74.</title>
        <authorList>
            <person name="Kim J.F."/>
            <person name="Song J.Y."/>
        </authorList>
    </citation>
    <scope>NUCLEOTIDE SEQUENCE [LARGE SCALE GENOMIC DNA]</scope>
    <source>
        <strain evidence="13 14">DSW-74</strain>
    </source>
</reference>
<dbReference type="GO" id="GO:0046872">
    <property type="term" value="F:metal ion binding"/>
    <property type="evidence" value="ECO:0007669"/>
    <property type="project" value="UniProtKB-KW"/>
</dbReference>
<accession>A0A1A7BIJ8</accession>
<dbReference type="Proteomes" id="UP000092484">
    <property type="component" value="Unassembled WGS sequence"/>
</dbReference>
<protein>
    <recommendedName>
        <fullName evidence="10">Endonuclease</fullName>
        <ecNumber evidence="10">3.1.30.-</ecNumber>
    </recommendedName>
</protein>
<keyword evidence="14" id="KW-1185">Reference proteome</keyword>
<dbReference type="GO" id="GO:0016787">
    <property type="term" value="F:hydrolase activity"/>
    <property type="evidence" value="ECO:0007669"/>
    <property type="project" value="UniProtKB-KW"/>
</dbReference>
<evidence type="ECO:0000256" key="4">
    <source>
        <dbReference type="ARBA" id="ARBA00022723"/>
    </source>
</evidence>
<evidence type="ECO:0000256" key="1">
    <source>
        <dbReference type="ARBA" id="ARBA00001946"/>
    </source>
</evidence>
<feature type="domain" description="DNA/RNA non-specific endonuclease/pyrophosphatase/phosphodiesterase" evidence="12">
    <location>
        <begin position="24"/>
        <end position="233"/>
    </location>
</feature>
<feature type="active site" description="Proton acceptor" evidence="8">
    <location>
        <position position="91"/>
    </location>
</feature>
<evidence type="ECO:0000259" key="11">
    <source>
        <dbReference type="SMART" id="SM00477"/>
    </source>
</evidence>
<keyword evidence="4 9" id="KW-0479">Metal-binding</keyword>
<dbReference type="SMART" id="SM00477">
    <property type="entry name" value="NUC"/>
    <property type="match status" value="1"/>
</dbReference>